<name>A0ABN2I1X8_9ACTN</name>
<feature type="compositionally biased region" description="Basic and acidic residues" evidence="1">
    <location>
        <begin position="28"/>
        <end position="40"/>
    </location>
</feature>
<dbReference type="EMBL" id="BAAALR010000047">
    <property type="protein sequence ID" value="GAA1697162.1"/>
    <property type="molecule type" value="Genomic_DNA"/>
</dbReference>
<accession>A0ABN2I1X8</accession>
<keyword evidence="3" id="KW-1185">Reference proteome</keyword>
<comment type="caution">
    <text evidence="2">The sequence shown here is derived from an EMBL/GenBank/DDBJ whole genome shotgun (WGS) entry which is preliminary data.</text>
</comment>
<dbReference type="Proteomes" id="UP001499947">
    <property type="component" value="Unassembled WGS sequence"/>
</dbReference>
<gene>
    <name evidence="2" type="ORF">GCM10009680_41580</name>
</gene>
<proteinExistence type="predicted"/>
<organism evidence="2 3">
    <name type="scientific">Streptomyces yatensis</name>
    <dbReference type="NCBI Taxonomy" id="155177"/>
    <lineage>
        <taxon>Bacteria</taxon>
        <taxon>Bacillati</taxon>
        <taxon>Actinomycetota</taxon>
        <taxon>Actinomycetes</taxon>
        <taxon>Kitasatosporales</taxon>
        <taxon>Streptomycetaceae</taxon>
        <taxon>Streptomyces</taxon>
        <taxon>Streptomyces violaceusniger group</taxon>
    </lineage>
</organism>
<protein>
    <submittedName>
        <fullName evidence="2">Uncharacterized protein</fullName>
    </submittedName>
</protein>
<feature type="region of interest" description="Disordered" evidence="1">
    <location>
        <begin position="1"/>
        <end position="43"/>
    </location>
</feature>
<reference evidence="2 3" key="1">
    <citation type="journal article" date="2019" name="Int. J. Syst. Evol. Microbiol.">
        <title>The Global Catalogue of Microorganisms (GCM) 10K type strain sequencing project: providing services to taxonomists for standard genome sequencing and annotation.</title>
        <authorList>
            <consortium name="The Broad Institute Genomics Platform"/>
            <consortium name="The Broad Institute Genome Sequencing Center for Infectious Disease"/>
            <person name="Wu L."/>
            <person name="Ma J."/>
        </authorList>
    </citation>
    <scope>NUCLEOTIDE SEQUENCE [LARGE SCALE GENOMIC DNA]</scope>
    <source>
        <strain evidence="2 3">JCM 13244</strain>
    </source>
</reference>
<evidence type="ECO:0000313" key="3">
    <source>
        <dbReference type="Proteomes" id="UP001499947"/>
    </source>
</evidence>
<sequence>MQGAAVARPAPGPLLFRDGTAAGGVQRARAEQESRGEDRAAGWLTTLSGHADSYRSVDHTSRVPA</sequence>
<evidence type="ECO:0000313" key="2">
    <source>
        <dbReference type="EMBL" id="GAA1697162.1"/>
    </source>
</evidence>
<evidence type="ECO:0000256" key="1">
    <source>
        <dbReference type="SAM" id="MobiDB-lite"/>
    </source>
</evidence>